<evidence type="ECO:0000313" key="3">
    <source>
        <dbReference type="Proteomes" id="UP000244090"/>
    </source>
</evidence>
<dbReference type="EMBL" id="QBKT01000005">
    <property type="protein sequence ID" value="PTX60852.1"/>
    <property type="molecule type" value="Genomic_DNA"/>
</dbReference>
<proteinExistence type="predicted"/>
<keyword evidence="3" id="KW-1185">Reference proteome</keyword>
<evidence type="ECO:0000256" key="1">
    <source>
        <dbReference type="SAM" id="MobiDB-lite"/>
    </source>
</evidence>
<reference evidence="2 3" key="1">
    <citation type="submission" date="2018-04" db="EMBL/GenBank/DDBJ databases">
        <title>Genomic Encyclopedia of Archaeal and Bacterial Type Strains, Phase II (KMG-II): from individual species to whole genera.</title>
        <authorList>
            <person name="Goeker M."/>
        </authorList>
    </citation>
    <scope>NUCLEOTIDE SEQUENCE [LARGE SCALE GENOMIC DNA]</scope>
    <source>
        <strain evidence="2 3">DSM 25731</strain>
    </source>
</reference>
<dbReference type="AlphaFoldDB" id="A0A2T6BXN7"/>
<organism evidence="2 3">
    <name type="scientific">Kordia periserrulae</name>
    <dbReference type="NCBI Taxonomy" id="701523"/>
    <lineage>
        <taxon>Bacteria</taxon>
        <taxon>Pseudomonadati</taxon>
        <taxon>Bacteroidota</taxon>
        <taxon>Flavobacteriia</taxon>
        <taxon>Flavobacteriales</taxon>
        <taxon>Flavobacteriaceae</taxon>
        <taxon>Kordia</taxon>
    </lineage>
</organism>
<feature type="region of interest" description="Disordered" evidence="1">
    <location>
        <begin position="52"/>
        <end position="83"/>
    </location>
</feature>
<sequence length="83" mass="8766">MKTLLFTKRTVANMENLNNVIGGAAPNGNNETATLNSVEKCTQSLPIDCTIPASRNPNCPTDTDVPTSRTTEGKTNNGIGNSE</sequence>
<name>A0A2T6BXN7_9FLAO</name>
<accession>A0A2T6BXN7</accession>
<protein>
    <submittedName>
        <fullName evidence="2">Uncharacterized protein</fullName>
    </submittedName>
</protein>
<evidence type="ECO:0000313" key="2">
    <source>
        <dbReference type="EMBL" id="PTX60852.1"/>
    </source>
</evidence>
<gene>
    <name evidence="2" type="ORF">C8N46_1056</name>
</gene>
<dbReference type="Proteomes" id="UP000244090">
    <property type="component" value="Unassembled WGS sequence"/>
</dbReference>
<comment type="caution">
    <text evidence="2">The sequence shown here is derived from an EMBL/GenBank/DDBJ whole genome shotgun (WGS) entry which is preliminary data.</text>
</comment>
<feature type="compositionally biased region" description="Polar residues" evidence="1">
    <location>
        <begin position="53"/>
        <end position="83"/>
    </location>
</feature>